<feature type="active site" evidence="4">
    <location>
        <position position="217"/>
    </location>
</feature>
<sequence length="462" mass="50155">MSVDAITSSPVTDAVARLRGTFATRRTRPLSWRVAQLEGLGRLLTESEDEIAEALAADLGRSSAEAFIGDIGATRAEVTFARKRLVRWMRPRRTRLPMTGLPGRGWYQFEPLGVVLVIGPWNYPFYLTLGPLVGALAAGNCVIVKPSEHAPRSSALLAELLPKYLDSDAVAVLEGEAEVTQQLLAQGLDHAFFTGGTEIGRRVMEAAATHLTPVTLELGGKSPVIVTASADLEVAARRIAWLKLLNSGQTCIAPDYVLIEEAVRDKFLEHLRRTISTFRNGDTTAGLRVVNERQFARLASLIEGAGGDTILGGGADHETWTIQPTVIVDPDPGSALMGQEIFGPILPVITVDSLEAAIDFVNGRPKPLAAYLFSRRKSEHRAVLDNTSSGGVVINHLGFHCLTPQLPFGGVGPSGIGSYHGRWGFETFSHRKSVVSKPSRPDLSLLYPPYTDGKLRMMRRFF</sequence>
<organism evidence="7 8">
    <name type="scientific">Amycolatopsis acididurans</name>
    <dbReference type="NCBI Taxonomy" id="2724524"/>
    <lineage>
        <taxon>Bacteria</taxon>
        <taxon>Bacillati</taxon>
        <taxon>Actinomycetota</taxon>
        <taxon>Actinomycetes</taxon>
        <taxon>Pseudonocardiales</taxon>
        <taxon>Pseudonocardiaceae</taxon>
        <taxon>Amycolatopsis</taxon>
    </lineage>
</organism>
<dbReference type="PANTHER" id="PTHR43570:SF16">
    <property type="entry name" value="ALDEHYDE DEHYDROGENASE TYPE III, ISOFORM Q"/>
    <property type="match status" value="1"/>
</dbReference>
<dbReference type="InterPro" id="IPR015590">
    <property type="entry name" value="Aldehyde_DH_dom"/>
</dbReference>
<keyword evidence="8" id="KW-1185">Reference proteome</keyword>
<dbReference type="EMBL" id="JAAXLS010000002">
    <property type="protein sequence ID" value="NKQ51962.1"/>
    <property type="molecule type" value="Genomic_DNA"/>
</dbReference>
<evidence type="ECO:0000256" key="2">
    <source>
        <dbReference type="ARBA" id="ARBA00023002"/>
    </source>
</evidence>
<evidence type="ECO:0000256" key="1">
    <source>
        <dbReference type="ARBA" id="ARBA00009986"/>
    </source>
</evidence>
<evidence type="ECO:0000256" key="4">
    <source>
        <dbReference type="PROSITE-ProRule" id="PRU10007"/>
    </source>
</evidence>
<dbReference type="PANTHER" id="PTHR43570">
    <property type="entry name" value="ALDEHYDE DEHYDROGENASE"/>
    <property type="match status" value="1"/>
</dbReference>
<comment type="caution">
    <text evidence="7">The sequence shown here is derived from an EMBL/GenBank/DDBJ whole genome shotgun (WGS) entry which is preliminary data.</text>
</comment>
<evidence type="ECO:0000256" key="3">
    <source>
        <dbReference type="PIRNR" id="PIRNR036492"/>
    </source>
</evidence>
<evidence type="ECO:0000313" key="7">
    <source>
        <dbReference type="EMBL" id="NKQ51962.1"/>
    </source>
</evidence>
<protein>
    <recommendedName>
        <fullName evidence="3">Aldehyde dehydrogenase</fullName>
    </recommendedName>
</protein>
<evidence type="ECO:0000256" key="5">
    <source>
        <dbReference type="RuleBase" id="RU003345"/>
    </source>
</evidence>
<feature type="domain" description="Aldehyde dehydrogenase" evidence="6">
    <location>
        <begin position="3"/>
        <end position="434"/>
    </location>
</feature>
<dbReference type="InterPro" id="IPR016163">
    <property type="entry name" value="Ald_DH_C"/>
</dbReference>
<dbReference type="InterPro" id="IPR029510">
    <property type="entry name" value="Ald_DH_CS_GLU"/>
</dbReference>
<dbReference type="PIRSF" id="PIRSF036492">
    <property type="entry name" value="ALDH"/>
    <property type="match status" value="1"/>
</dbReference>
<dbReference type="Gene3D" id="3.40.605.10">
    <property type="entry name" value="Aldehyde Dehydrogenase, Chain A, domain 1"/>
    <property type="match status" value="1"/>
</dbReference>
<proteinExistence type="inferred from homology"/>
<dbReference type="PROSITE" id="PS00687">
    <property type="entry name" value="ALDEHYDE_DEHYDR_GLU"/>
    <property type="match status" value="1"/>
</dbReference>
<dbReference type="Gene3D" id="3.40.309.10">
    <property type="entry name" value="Aldehyde Dehydrogenase, Chain A, domain 2"/>
    <property type="match status" value="1"/>
</dbReference>
<dbReference type="RefSeq" id="WP_168511419.1">
    <property type="nucleotide sequence ID" value="NZ_JAAXLS010000002.1"/>
</dbReference>
<comment type="similarity">
    <text evidence="1 3 5">Belongs to the aldehyde dehydrogenase family.</text>
</comment>
<dbReference type="Pfam" id="PF00171">
    <property type="entry name" value="Aldedh"/>
    <property type="match status" value="1"/>
</dbReference>
<dbReference type="InterPro" id="IPR016160">
    <property type="entry name" value="Ald_DH_CS_CYS"/>
</dbReference>
<keyword evidence="2 3" id="KW-0560">Oxidoreductase</keyword>
<dbReference type="PROSITE" id="PS00070">
    <property type="entry name" value="ALDEHYDE_DEHYDR_CYS"/>
    <property type="match status" value="1"/>
</dbReference>
<reference evidence="7 8" key="1">
    <citation type="submission" date="2020-04" db="EMBL/GenBank/DDBJ databases">
        <title>Novel species.</title>
        <authorList>
            <person name="Teo W.F.A."/>
            <person name="Lipun K."/>
            <person name="Srisuk N."/>
            <person name="Duangmal K."/>
        </authorList>
    </citation>
    <scope>NUCLEOTIDE SEQUENCE [LARGE SCALE GENOMIC DNA]</scope>
    <source>
        <strain evidence="7 8">K13G38</strain>
    </source>
</reference>
<dbReference type="InterPro" id="IPR016161">
    <property type="entry name" value="Ald_DH/histidinol_DH"/>
</dbReference>
<evidence type="ECO:0000313" key="8">
    <source>
        <dbReference type="Proteomes" id="UP000715441"/>
    </source>
</evidence>
<name>A0ABX1IWV5_9PSEU</name>
<dbReference type="SUPFAM" id="SSF53720">
    <property type="entry name" value="ALDH-like"/>
    <property type="match status" value="1"/>
</dbReference>
<dbReference type="InterPro" id="IPR016162">
    <property type="entry name" value="Ald_DH_N"/>
</dbReference>
<dbReference type="Proteomes" id="UP000715441">
    <property type="component" value="Unassembled WGS sequence"/>
</dbReference>
<dbReference type="InterPro" id="IPR012394">
    <property type="entry name" value="Aldehyde_DH_NAD(P)"/>
</dbReference>
<evidence type="ECO:0000259" key="6">
    <source>
        <dbReference type="Pfam" id="PF00171"/>
    </source>
</evidence>
<gene>
    <name evidence="7" type="ORF">HFP15_03595</name>
</gene>
<accession>A0ABX1IWV5</accession>
<dbReference type="CDD" id="cd07087">
    <property type="entry name" value="ALDH_F3-13-14_CALDH-like"/>
    <property type="match status" value="1"/>
</dbReference>